<dbReference type="InterPro" id="IPR000705">
    <property type="entry name" value="Galactokinase"/>
</dbReference>
<accession>A0A7S3R3R8</accession>
<name>A0A7S3R3R8_DUNTE</name>
<dbReference type="Pfam" id="PF00288">
    <property type="entry name" value="GHMP_kinases_N"/>
    <property type="match status" value="1"/>
</dbReference>
<evidence type="ECO:0000259" key="8">
    <source>
        <dbReference type="Pfam" id="PF10509"/>
    </source>
</evidence>
<organism evidence="9">
    <name type="scientific">Dunaliella tertiolecta</name>
    <name type="common">Green alga</name>
    <dbReference type="NCBI Taxonomy" id="3047"/>
    <lineage>
        <taxon>Eukaryota</taxon>
        <taxon>Viridiplantae</taxon>
        <taxon>Chlorophyta</taxon>
        <taxon>core chlorophytes</taxon>
        <taxon>Chlorophyceae</taxon>
        <taxon>CS clade</taxon>
        <taxon>Chlamydomonadales</taxon>
        <taxon>Dunaliellaceae</taxon>
        <taxon>Dunaliella</taxon>
    </lineage>
</organism>
<dbReference type="SUPFAM" id="SSF55060">
    <property type="entry name" value="GHMP Kinase, C-terminal domain"/>
    <property type="match status" value="1"/>
</dbReference>
<feature type="domain" description="GHMP kinase C-terminal" evidence="7">
    <location>
        <begin position="394"/>
        <end position="439"/>
    </location>
</feature>
<keyword evidence="2" id="KW-0808">Transferase</keyword>
<dbReference type="AlphaFoldDB" id="A0A7S3R3R8"/>
<evidence type="ECO:0000256" key="4">
    <source>
        <dbReference type="ARBA" id="ARBA00022777"/>
    </source>
</evidence>
<dbReference type="InterPro" id="IPR006203">
    <property type="entry name" value="GHMP_knse_ATP-bd_CS"/>
</dbReference>
<evidence type="ECO:0000256" key="1">
    <source>
        <dbReference type="ARBA" id="ARBA00006566"/>
    </source>
</evidence>
<evidence type="ECO:0008006" key="10">
    <source>
        <dbReference type="Google" id="ProtNLM"/>
    </source>
</evidence>
<evidence type="ECO:0000256" key="3">
    <source>
        <dbReference type="ARBA" id="ARBA00022741"/>
    </source>
</evidence>
<dbReference type="InterPro" id="IPR014721">
    <property type="entry name" value="Ribsml_uS5_D2-typ_fold_subgr"/>
</dbReference>
<dbReference type="InterPro" id="IPR036554">
    <property type="entry name" value="GHMP_kinase_C_sf"/>
</dbReference>
<dbReference type="SUPFAM" id="SSF54211">
    <property type="entry name" value="Ribosomal protein S5 domain 2-like"/>
    <property type="match status" value="1"/>
</dbReference>
<dbReference type="InterPro" id="IPR013750">
    <property type="entry name" value="GHMP_kinase_C_dom"/>
</dbReference>
<evidence type="ECO:0000313" key="9">
    <source>
        <dbReference type="EMBL" id="CAE0501641.1"/>
    </source>
</evidence>
<dbReference type="PRINTS" id="PR00959">
    <property type="entry name" value="MEVGALKINASE"/>
</dbReference>
<feature type="domain" description="GHMP kinase N-terminal" evidence="6">
    <location>
        <begin position="112"/>
        <end position="206"/>
    </location>
</feature>
<dbReference type="Pfam" id="PF10509">
    <property type="entry name" value="GalKase_gal_bdg"/>
    <property type="match status" value="1"/>
</dbReference>
<dbReference type="InterPro" id="IPR006204">
    <property type="entry name" value="GHMP_kinase_N_dom"/>
</dbReference>
<dbReference type="InterPro" id="IPR020568">
    <property type="entry name" value="Ribosomal_Su5_D2-typ_SF"/>
</dbReference>
<dbReference type="InterPro" id="IPR019539">
    <property type="entry name" value="GalKase_N"/>
</dbReference>
<dbReference type="InterPro" id="IPR006206">
    <property type="entry name" value="Mevalonate/galactokinase"/>
</dbReference>
<dbReference type="Pfam" id="PF08544">
    <property type="entry name" value="GHMP_kinases_C"/>
    <property type="match status" value="1"/>
</dbReference>
<dbReference type="InterPro" id="IPR019741">
    <property type="entry name" value="Galactokinase_CS"/>
</dbReference>
<dbReference type="EMBL" id="HBIP01027650">
    <property type="protein sequence ID" value="CAE0501641.1"/>
    <property type="molecule type" value="Transcribed_RNA"/>
</dbReference>
<dbReference type="GO" id="GO:0004335">
    <property type="term" value="F:galactokinase activity"/>
    <property type="evidence" value="ECO:0007669"/>
    <property type="project" value="InterPro"/>
</dbReference>
<feature type="domain" description="Galactokinase N-terminal" evidence="8">
    <location>
        <begin position="25"/>
        <end position="72"/>
    </location>
</feature>
<dbReference type="PANTHER" id="PTHR10457:SF7">
    <property type="entry name" value="GALACTOKINASE-RELATED"/>
    <property type="match status" value="1"/>
</dbReference>
<evidence type="ECO:0000259" key="7">
    <source>
        <dbReference type="Pfam" id="PF08544"/>
    </source>
</evidence>
<evidence type="ECO:0000259" key="6">
    <source>
        <dbReference type="Pfam" id="PF00288"/>
    </source>
</evidence>
<dbReference type="GO" id="GO:0005524">
    <property type="term" value="F:ATP binding"/>
    <property type="evidence" value="ECO:0007669"/>
    <property type="project" value="UniProtKB-KW"/>
</dbReference>
<evidence type="ECO:0000256" key="2">
    <source>
        <dbReference type="ARBA" id="ARBA00022679"/>
    </source>
</evidence>
<dbReference type="GO" id="GO:0006012">
    <property type="term" value="P:galactose metabolic process"/>
    <property type="evidence" value="ECO:0007669"/>
    <property type="project" value="InterPro"/>
</dbReference>
<protein>
    <recommendedName>
        <fullName evidence="10">Galactokinase</fullName>
    </recommendedName>
</protein>
<dbReference type="PANTHER" id="PTHR10457">
    <property type="entry name" value="MEVALONATE KINASE/GALACTOKINASE"/>
    <property type="match status" value="1"/>
</dbReference>
<keyword evidence="5" id="KW-0067">ATP-binding</keyword>
<reference evidence="9" key="1">
    <citation type="submission" date="2021-01" db="EMBL/GenBank/DDBJ databases">
        <authorList>
            <person name="Corre E."/>
            <person name="Pelletier E."/>
            <person name="Niang G."/>
            <person name="Scheremetjew M."/>
            <person name="Finn R."/>
            <person name="Kale V."/>
            <person name="Holt S."/>
            <person name="Cochrane G."/>
            <person name="Meng A."/>
            <person name="Brown T."/>
            <person name="Cohen L."/>
        </authorList>
    </citation>
    <scope>NUCLEOTIDE SEQUENCE</scope>
    <source>
        <strain evidence="9">CCMP1320</strain>
    </source>
</reference>
<proteinExistence type="inferred from homology"/>
<evidence type="ECO:0000256" key="5">
    <source>
        <dbReference type="ARBA" id="ARBA00022840"/>
    </source>
</evidence>
<dbReference type="Gene3D" id="1.20.1440.340">
    <property type="match status" value="1"/>
</dbReference>
<dbReference type="PROSITE" id="PS00106">
    <property type="entry name" value="GALACTOKINASE"/>
    <property type="match status" value="1"/>
</dbReference>
<keyword evidence="4" id="KW-0418">Kinase</keyword>
<sequence>MSQGLEIQDLCNTAGDSRIQNVVQNFQKLFGQPCDVLARAPGRVNVIGEHVDYSGGSVLPIAVGQDCIVALRMDSSLYSMQLRSTRPQEFTPLECSIDPQQPINTSQHTWGNYVLAAYKGVHEHMASAGSGKPSVMGLQVLVDGNVPEGAGLSSSSALVVASMLSLLTAYGALASMTKSDVAKLASRSERHVGTEGGGMDQAVSLMAHPGCALHVRFDQPQMQVEPVQLPPNVCFAVCHSLVEAQKAQGAVTKFNMRVAECRLAAKVLQHLLQGQGVKVHASVSVLGHVVPMLGAAFGDSYAAMHEGVRGLLHAHAYSADEVAALCGGVPLEDLLLAAQSPNLVKAVQLTASAAKAGEWQSAPCLQLQQRALHFFSECQRVFDFKSACQQAGTKLEDLGALLTASHRSCADLYECSCPELEEVVEAAIAAGAKGARLTGKCSNNTATAKME</sequence>
<gene>
    <name evidence="9" type="ORF">DTER00134_LOCUS16714</name>
</gene>
<keyword evidence="3" id="KW-0547">Nucleotide-binding</keyword>
<dbReference type="PROSITE" id="PS00627">
    <property type="entry name" value="GHMP_KINASES_ATP"/>
    <property type="match status" value="1"/>
</dbReference>
<dbReference type="Gene3D" id="3.30.230.10">
    <property type="match status" value="1"/>
</dbReference>
<comment type="similarity">
    <text evidence="1">Belongs to the GHMP kinase family. GalK subfamily.</text>
</comment>
<dbReference type="PRINTS" id="PR00473">
    <property type="entry name" value="GALCTOKINASE"/>
</dbReference>
<dbReference type="Gene3D" id="3.30.70.3170">
    <property type="match status" value="1"/>
</dbReference>
<dbReference type="PIRSF" id="PIRSF000530">
    <property type="entry name" value="Galactokinase"/>
    <property type="match status" value="1"/>
</dbReference>
<dbReference type="GO" id="GO:0005829">
    <property type="term" value="C:cytosol"/>
    <property type="evidence" value="ECO:0007669"/>
    <property type="project" value="TreeGrafter"/>
</dbReference>